<dbReference type="NCBIfam" id="TIGR00595">
    <property type="entry name" value="priA"/>
    <property type="match status" value="1"/>
</dbReference>
<feature type="binding site" evidence="11">
    <location>
        <position position="462"/>
    </location>
    <ligand>
        <name>Zn(2+)</name>
        <dbReference type="ChEBI" id="CHEBI:29105"/>
        <label>1</label>
    </ligand>
</feature>
<dbReference type="InterPro" id="IPR027417">
    <property type="entry name" value="P-loop_NTPase"/>
</dbReference>
<evidence type="ECO:0000256" key="11">
    <source>
        <dbReference type="HAMAP-Rule" id="MF_00983"/>
    </source>
</evidence>
<dbReference type="OrthoDB" id="9759544at2"/>
<dbReference type="PANTHER" id="PTHR30580:SF0">
    <property type="entry name" value="PRIMOSOMAL PROTEIN N"/>
    <property type="match status" value="1"/>
</dbReference>
<evidence type="ECO:0000259" key="12">
    <source>
        <dbReference type="Pfam" id="PF17764"/>
    </source>
</evidence>
<dbReference type="GO" id="GO:0006310">
    <property type="term" value="P:DNA recombination"/>
    <property type="evidence" value="ECO:0007669"/>
    <property type="project" value="InterPro"/>
</dbReference>
<comment type="function">
    <text evidence="11">Initiates the restart of stalled replication forks, which reloads the replicative helicase on sites other than the origin of replication. Recognizes and binds to abandoned replication forks and remodels them to uncover a helicase loading site. Promotes assembly of the primosome at these replication forks.</text>
</comment>
<dbReference type="GO" id="GO:0016787">
    <property type="term" value="F:hydrolase activity"/>
    <property type="evidence" value="ECO:0007669"/>
    <property type="project" value="UniProtKB-KW"/>
</dbReference>
<evidence type="ECO:0000256" key="1">
    <source>
        <dbReference type="ARBA" id="ARBA00022515"/>
    </source>
</evidence>
<dbReference type="GO" id="GO:0006302">
    <property type="term" value="P:double-strand break repair"/>
    <property type="evidence" value="ECO:0007669"/>
    <property type="project" value="InterPro"/>
</dbReference>
<dbReference type="Gene3D" id="3.40.1440.60">
    <property type="entry name" value="PriA, 3(prime) DNA-binding domain"/>
    <property type="match status" value="1"/>
</dbReference>
<feature type="domain" description="PriA DNA helicase Cys-rich region (CRR)" evidence="14">
    <location>
        <begin position="468"/>
        <end position="491"/>
    </location>
</feature>
<sequence>MASDGLSTLPHQMQTLYADVIVPRHIAKAFTYLIPPALAETLTIGHRVLVPFGRMVLEGVVISLSNRLATEIQSASLREIRSLAHDGEASTLPPALFELSRAIAEYYVAPWGQCLRLIVPSIATRKTSPARYMATPQGRAALETDLCPDSLKPTLDRIARRTAGILASTFQPPRQAKAVQGIAALINKSWITLVPSTNAHVGSQEPRRKLTMDEPDRRTLWDGILPTDTLPKISSSWKTHIAHCLHSNHTRTLVLHAPWEHRLSRLADAIHQAHAMKRSTLVLTGEIARASWLKQQLSKLTGIQITLAHPSSQSDRWPQGQGLTPLVVVGTRSAIFSPLQSMGLIWVEGEEDPALKEPQEPRYHAREVAGLRAKSERALVVLASAHPSLESRFNTEAELHHVPQEVALQPTIELVDLRNESARTLLSHTLIRAMHDALQGHVKILLFLNRKGYAGTLACRDCGWVPRCDSCIVPLTYYREAGRLTCRYCGKADRLPDLCPSCRTPRMSPVGGGTERVEAEVRRVFPQANVARLDGDTLRRSASAHALWEGVKSGAWDILIGTQALFGGEPLPRYGLVGILQADSGLHVSDFRAAERTYHLLVDAADLASPASTGGRVIIQTRLPTHYTVQALLSGHPHQFYDEEFAARRLLHYPPVCRLADLSVTGKDSRIVEEAAKRWGAELEQNADGQEPLMVLGPVPAIRRLPKGRQQYRLLVKGTDRTTLSRRIHDSVQNMERKYRKGQIKFLIDIDPVENG</sequence>
<dbReference type="Pfam" id="PF18319">
    <property type="entry name" value="Zn_ribbon_PriA"/>
    <property type="match status" value="1"/>
</dbReference>
<dbReference type="InterPro" id="IPR042115">
    <property type="entry name" value="PriA_3primeBD_sf"/>
</dbReference>
<feature type="binding site" evidence="11">
    <location>
        <position position="486"/>
    </location>
    <ligand>
        <name>Zn(2+)</name>
        <dbReference type="ChEBI" id="CHEBI:29105"/>
        <label>2</label>
    </ligand>
</feature>
<dbReference type="EMBL" id="CZPZ01000006">
    <property type="protein sequence ID" value="CUS33709.1"/>
    <property type="molecule type" value="Genomic_DNA"/>
</dbReference>
<keyword evidence="4 11" id="KW-0547">Nucleotide-binding</keyword>
<keyword evidence="16" id="KW-1185">Reference proteome</keyword>
<evidence type="ECO:0000256" key="8">
    <source>
        <dbReference type="ARBA" id="ARBA00022840"/>
    </source>
</evidence>
<dbReference type="InterPro" id="IPR005259">
    <property type="entry name" value="PriA"/>
</dbReference>
<dbReference type="AlphaFoldDB" id="A0A0S4LAR8"/>
<dbReference type="GO" id="GO:0003677">
    <property type="term" value="F:DNA binding"/>
    <property type="evidence" value="ECO:0007669"/>
    <property type="project" value="UniProtKB-UniRule"/>
</dbReference>
<dbReference type="Pfam" id="PF17764">
    <property type="entry name" value="PriA_3primeBD"/>
    <property type="match status" value="1"/>
</dbReference>
<evidence type="ECO:0000256" key="7">
    <source>
        <dbReference type="ARBA" id="ARBA00022833"/>
    </source>
</evidence>
<keyword evidence="10" id="KW-0413">Isomerase</keyword>
<comment type="caution">
    <text evidence="11">As this protein does not have any detectable helicase domains, it probably does not have helicase activity.</text>
</comment>
<keyword evidence="6" id="KW-0347">Helicase</keyword>
<dbReference type="HAMAP" id="MF_00983">
    <property type="entry name" value="PriA"/>
    <property type="match status" value="1"/>
</dbReference>
<evidence type="ECO:0000256" key="6">
    <source>
        <dbReference type="ARBA" id="ARBA00022806"/>
    </source>
</evidence>
<evidence type="ECO:0000313" key="15">
    <source>
        <dbReference type="EMBL" id="CUS33709.1"/>
    </source>
</evidence>
<keyword evidence="2 11" id="KW-0235">DNA replication</keyword>
<dbReference type="STRING" id="1742973.COMA2_140039"/>
<comment type="subunit">
    <text evidence="11">Component of the replication restart primosome.</text>
</comment>
<dbReference type="PANTHER" id="PTHR30580">
    <property type="entry name" value="PRIMOSOMAL PROTEIN N"/>
    <property type="match status" value="1"/>
</dbReference>
<feature type="binding site" evidence="11">
    <location>
        <position position="459"/>
    </location>
    <ligand>
        <name>Zn(2+)</name>
        <dbReference type="ChEBI" id="CHEBI:29105"/>
        <label>1</label>
    </ligand>
</feature>
<comment type="cofactor">
    <cofactor evidence="11">
        <name>Zn(2+)</name>
        <dbReference type="ChEBI" id="CHEBI:29105"/>
    </cofactor>
    <text evidence="11">Binds 2 zinc ions per subunit.</text>
</comment>
<keyword evidence="5 15" id="KW-0378">Hydrolase</keyword>
<dbReference type="GO" id="GO:0043138">
    <property type="term" value="F:3'-5' DNA helicase activity"/>
    <property type="evidence" value="ECO:0007669"/>
    <property type="project" value="TreeGrafter"/>
</dbReference>
<comment type="similarity">
    <text evidence="11">Belongs to the helicase family. PriA subfamily.</text>
</comment>
<keyword evidence="7 11" id="KW-0862">Zinc</keyword>
<keyword evidence="1 11" id="KW-0639">Primosome</keyword>
<evidence type="ECO:0000256" key="5">
    <source>
        <dbReference type="ARBA" id="ARBA00022801"/>
    </source>
</evidence>
<evidence type="ECO:0000313" key="16">
    <source>
        <dbReference type="Proteomes" id="UP000198736"/>
    </source>
</evidence>
<protein>
    <recommendedName>
        <fullName evidence="11">Probable replication restart protein PriA</fullName>
    </recommendedName>
    <alternativeName>
        <fullName evidence="11">Putative ATP-dependent DNA helicase PriA</fullName>
    </alternativeName>
</protein>
<dbReference type="InterPro" id="IPR041236">
    <property type="entry name" value="PriA_C"/>
</dbReference>
<name>A0A0S4LAR8_9BACT</name>
<feature type="binding site" evidence="11">
    <location>
        <position position="471"/>
    </location>
    <ligand>
        <name>Zn(2+)</name>
        <dbReference type="ChEBI" id="CHEBI:29105"/>
        <label>2</label>
    </ligand>
</feature>
<organism evidence="15 16">
    <name type="scientific">Candidatus Nitrospira nitrificans</name>
    <dbReference type="NCBI Taxonomy" id="1742973"/>
    <lineage>
        <taxon>Bacteria</taxon>
        <taxon>Pseudomonadati</taxon>
        <taxon>Nitrospirota</taxon>
        <taxon>Nitrospiria</taxon>
        <taxon>Nitrospirales</taxon>
        <taxon>Nitrospiraceae</taxon>
        <taxon>Nitrospira</taxon>
    </lineage>
</organism>
<feature type="domain" description="Primosomal protein N C-terminal" evidence="13">
    <location>
        <begin position="655"/>
        <end position="752"/>
    </location>
</feature>
<proteinExistence type="inferred from homology"/>
<dbReference type="GO" id="GO:0006269">
    <property type="term" value="P:DNA replication, synthesis of primer"/>
    <property type="evidence" value="ECO:0007669"/>
    <property type="project" value="UniProtKB-KW"/>
</dbReference>
<gene>
    <name evidence="11" type="primary">priA</name>
    <name evidence="15" type="ORF">COMA2_140039</name>
</gene>
<dbReference type="GO" id="GO:0008270">
    <property type="term" value="F:zinc ion binding"/>
    <property type="evidence" value="ECO:0007669"/>
    <property type="project" value="UniProtKB-UniRule"/>
</dbReference>
<dbReference type="GO" id="GO:0006270">
    <property type="term" value="P:DNA replication initiation"/>
    <property type="evidence" value="ECO:0007669"/>
    <property type="project" value="TreeGrafter"/>
</dbReference>
<feature type="binding site" evidence="11">
    <location>
        <position position="499"/>
    </location>
    <ligand>
        <name>Zn(2+)</name>
        <dbReference type="ChEBI" id="CHEBI:29105"/>
        <label>1</label>
    </ligand>
</feature>
<keyword evidence="9 11" id="KW-0238">DNA-binding</keyword>
<evidence type="ECO:0000259" key="13">
    <source>
        <dbReference type="Pfam" id="PF18074"/>
    </source>
</evidence>
<accession>A0A0S4LAR8</accession>
<dbReference type="Gene3D" id="3.40.50.300">
    <property type="entry name" value="P-loop containing nucleotide triphosphate hydrolases"/>
    <property type="match status" value="1"/>
</dbReference>
<dbReference type="GO" id="GO:0005524">
    <property type="term" value="F:ATP binding"/>
    <property type="evidence" value="ECO:0007669"/>
    <property type="project" value="UniProtKB-UniRule"/>
</dbReference>
<evidence type="ECO:0000256" key="9">
    <source>
        <dbReference type="ARBA" id="ARBA00023125"/>
    </source>
</evidence>
<keyword evidence="3 11" id="KW-0479">Metal-binding</keyword>
<reference evidence="16" key="1">
    <citation type="submission" date="2015-10" db="EMBL/GenBank/DDBJ databases">
        <authorList>
            <person name="Luecker S."/>
            <person name="Luecker S."/>
        </authorList>
    </citation>
    <scope>NUCLEOTIDE SEQUENCE [LARGE SCALE GENOMIC DNA]</scope>
</reference>
<feature type="binding site" evidence="11">
    <location>
        <position position="502"/>
    </location>
    <ligand>
        <name>Zn(2+)</name>
        <dbReference type="ChEBI" id="CHEBI:29105"/>
        <label>1</label>
    </ligand>
</feature>
<dbReference type="Proteomes" id="UP000198736">
    <property type="component" value="Unassembled WGS sequence"/>
</dbReference>
<dbReference type="Pfam" id="PF18074">
    <property type="entry name" value="PriA_C"/>
    <property type="match status" value="1"/>
</dbReference>
<keyword evidence="8 11" id="KW-0067">ATP-binding</keyword>
<dbReference type="InterPro" id="IPR040498">
    <property type="entry name" value="PriA_CRR"/>
</dbReference>
<evidence type="ECO:0000256" key="10">
    <source>
        <dbReference type="ARBA" id="ARBA00023235"/>
    </source>
</evidence>
<evidence type="ECO:0000256" key="4">
    <source>
        <dbReference type="ARBA" id="ARBA00022741"/>
    </source>
</evidence>
<feature type="binding site" evidence="11">
    <location>
        <position position="468"/>
    </location>
    <ligand>
        <name>Zn(2+)</name>
        <dbReference type="ChEBI" id="CHEBI:29105"/>
        <label>2</label>
    </ligand>
</feature>
<dbReference type="GO" id="GO:1990077">
    <property type="term" value="C:primosome complex"/>
    <property type="evidence" value="ECO:0007669"/>
    <property type="project" value="UniProtKB-UniRule"/>
</dbReference>
<feature type="domain" description="Primosomal protein N' 3' DNA-binding" evidence="12">
    <location>
        <begin position="19"/>
        <end position="120"/>
    </location>
</feature>
<evidence type="ECO:0000256" key="3">
    <source>
        <dbReference type="ARBA" id="ARBA00022723"/>
    </source>
</evidence>
<feature type="binding site" evidence="11">
    <location>
        <position position="489"/>
    </location>
    <ligand>
        <name>Zn(2+)</name>
        <dbReference type="ChEBI" id="CHEBI:29105"/>
        <label>2</label>
    </ligand>
</feature>
<evidence type="ECO:0000256" key="2">
    <source>
        <dbReference type="ARBA" id="ARBA00022705"/>
    </source>
</evidence>
<evidence type="ECO:0000259" key="14">
    <source>
        <dbReference type="Pfam" id="PF18319"/>
    </source>
</evidence>
<dbReference type="InterPro" id="IPR041222">
    <property type="entry name" value="PriA_3primeBD"/>
</dbReference>